<keyword evidence="1" id="KW-0677">Repeat</keyword>
<dbReference type="InterPro" id="IPR011990">
    <property type="entry name" value="TPR-like_helical_dom_sf"/>
</dbReference>
<keyword evidence="2" id="KW-0802">TPR repeat</keyword>
<reference evidence="3" key="1">
    <citation type="submission" date="2019-12" db="EMBL/GenBank/DDBJ databases">
        <title>Genome sequencing and annotation of Brassica cretica.</title>
        <authorList>
            <person name="Studholme D.J."/>
            <person name="Sarris P.F."/>
        </authorList>
    </citation>
    <scope>NUCLEOTIDE SEQUENCE</scope>
    <source>
        <strain evidence="3">PFS-102/07</strain>
        <tissue evidence="3">Leaf</tissue>
    </source>
</reference>
<accession>A0A8S9L7R5</accession>
<name>A0A8S9L7R5_BRACR</name>
<organism evidence="3">
    <name type="scientific">Brassica cretica</name>
    <name type="common">Mustard</name>
    <dbReference type="NCBI Taxonomy" id="69181"/>
    <lineage>
        <taxon>Eukaryota</taxon>
        <taxon>Viridiplantae</taxon>
        <taxon>Streptophyta</taxon>
        <taxon>Embryophyta</taxon>
        <taxon>Tracheophyta</taxon>
        <taxon>Spermatophyta</taxon>
        <taxon>Magnoliopsida</taxon>
        <taxon>eudicotyledons</taxon>
        <taxon>Gunneridae</taxon>
        <taxon>Pentapetalae</taxon>
        <taxon>rosids</taxon>
        <taxon>malvids</taxon>
        <taxon>Brassicales</taxon>
        <taxon>Brassicaceae</taxon>
        <taxon>Brassiceae</taxon>
        <taxon>Brassica</taxon>
    </lineage>
</organism>
<dbReference type="PANTHER" id="PTHR22904">
    <property type="entry name" value="TPR REPEAT CONTAINING PROTEIN"/>
    <property type="match status" value="1"/>
</dbReference>
<evidence type="ECO:0000313" key="3">
    <source>
        <dbReference type="EMBL" id="KAF2601426.1"/>
    </source>
</evidence>
<comment type="caution">
    <text evidence="3">The sequence shown here is derived from an EMBL/GenBank/DDBJ whole genome shotgun (WGS) entry which is preliminary data.</text>
</comment>
<dbReference type="Gene3D" id="1.25.40.10">
    <property type="entry name" value="Tetratricopeptide repeat domain"/>
    <property type="match status" value="1"/>
</dbReference>
<dbReference type="AlphaFoldDB" id="A0A8S9L7R5"/>
<evidence type="ECO:0000256" key="2">
    <source>
        <dbReference type="ARBA" id="ARBA00022803"/>
    </source>
</evidence>
<dbReference type="EMBL" id="QGKY02000094">
    <property type="protein sequence ID" value="KAF2601426.1"/>
    <property type="molecule type" value="Genomic_DNA"/>
</dbReference>
<sequence length="88" mass="10241">MNVIGVFYPDVVTVRHYTEASKRNPKDSIQKLSCVLCCVLCKTGEIPIRFKDAEKCTKIHPTFSKGYSRKIAVQFFMKEYENSMEIYH</sequence>
<protein>
    <submittedName>
        <fullName evidence="3">Uncharacterized protein</fullName>
    </submittedName>
</protein>
<dbReference type="PANTHER" id="PTHR22904:SF536">
    <property type="entry name" value="HSP70-HSP90 ORGANIZING PROTEIN 1-RELATED"/>
    <property type="match status" value="1"/>
</dbReference>
<dbReference type="SUPFAM" id="SSF48452">
    <property type="entry name" value="TPR-like"/>
    <property type="match status" value="1"/>
</dbReference>
<evidence type="ECO:0000256" key="1">
    <source>
        <dbReference type="ARBA" id="ARBA00022737"/>
    </source>
</evidence>
<gene>
    <name evidence="3" type="ORF">F2Q70_00026160</name>
</gene>
<proteinExistence type="predicted"/>
<dbReference type="GO" id="GO:0051879">
    <property type="term" value="F:Hsp90 protein binding"/>
    <property type="evidence" value="ECO:0007669"/>
    <property type="project" value="TreeGrafter"/>
</dbReference>